<dbReference type="AlphaFoldDB" id="A0A1V4EQ91"/>
<gene>
    <name evidence="3" type="ORF">B2M26_13800</name>
</gene>
<protein>
    <recommendedName>
        <fullName evidence="2">Transposase-like Mu C-terminal domain-containing protein</fullName>
    </recommendedName>
</protein>
<evidence type="ECO:0000313" key="3">
    <source>
        <dbReference type="EMBL" id="OPG15071.1"/>
    </source>
</evidence>
<organism evidence="3 4">
    <name type="scientific">Ferroacidibacillus organovorans</name>
    <dbReference type="NCBI Taxonomy" id="1765683"/>
    <lineage>
        <taxon>Bacteria</taxon>
        <taxon>Bacillati</taxon>
        <taxon>Bacillota</taxon>
        <taxon>Bacilli</taxon>
        <taxon>Bacillales</taxon>
        <taxon>Alicyclobacillaceae</taxon>
        <taxon>Ferroacidibacillus</taxon>
    </lineage>
</organism>
<accession>A0A1V4EQ91</accession>
<reference evidence="3 4" key="1">
    <citation type="submission" date="2017-02" db="EMBL/GenBank/DDBJ databases">
        <title>Draft genome of Acidibacillus ferrooxidans Huett2.</title>
        <authorList>
            <person name="Schopf S."/>
        </authorList>
    </citation>
    <scope>NUCLEOTIDE SEQUENCE [LARGE SCALE GENOMIC DNA]</scope>
    <source>
        <strain evidence="3 4">Huett2</strain>
    </source>
</reference>
<dbReference type="InterPro" id="IPR015378">
    <property type="entry name" value="Transposase-like_Mu_C"/>
</dbReference>
<evidence type="ECO:0000256" key="1">
    <source>
        <dbReference type="SAM" id="MobiDB-lite"/>
    </source>
</evidence>
<evidence type="ECO:0000313" key="4">
    <source>
        <dbReference type="Proteomes" id="UP000190229"/>
    </source>
</evidence>
<feature type="region of interest" description="Disordered" evidence="1">
    <location>
        <begin position="51"/>
        <end position="103"/>
    </location>
</feature>
<name>A0A1V4EQ91_9BACL</name>
<dbReference type="Pfam" id="PF09299">
    <property type="entry name" value="Mu-transpos_C"/>
    <property type="match status" value="1"/>
</dbReference>
<feature type="domain" description="Transposase-like Mu C-terminal" evidence="2">
    <location>
        <begin position="2"/>
        <end position="40"/>
    </location>
</feature>
<sequence length="103" mass="11751">MSVQGNTYEVEPALVRSKVEIRYGPYDLRDIQVWLEGKRYADATPLKMRRHTDKKLAQDQIPVDSVPEETGSSFLDTLKAHDEGIRKSRVRPTSYSGKRGDSK</sequence>
<proteinExistence type="predicted"/>
<keyword evidence="4" id="KW-1185">Reference proteome</keyword>
<dbReference type="EMBL" id="MWPS01000044">
    <property type="protein sequence ID" value="OPG15071.1"/>
    <property type="molecule type" value="Genomic_DNA"/>
</dbReference>
<evidence type="ECO:0000259" key="2">
    <source>
        <dbReference type="Pfam" id="PF09299"/>
    </source>
</evidence>
<comment type="caution">
    <text evidence="3">The sequence shown here is derived from an EMBL/GenBank/DDBJ whole genome shotgun (WGS) entry which is preliminary data.</text>
</comment>
<dbReference type="Proteomes" id="UP000190229">
    <property type="component" value="Unassembled WGS sequence"/>
</dbReference>